<dbReference type="InterPro" id="IPR045006">
    <property type="entry name" value="CHLI-like"/>
</dbReference>
<dbReference type="NCBIfam" id="TIGR00368">
    <property type="entry name" value="YifB family Mg chelatase-like AAA ATPase"/>
    <property type="match status" value="1"/>
</dbReference>
<dbReference type="EMBL" id="DWUX01000024">
    <property type="protein sequence ID" value="HJD38693.1"/>
    <property type="molecule type" value="Genomic_DNA"/>
</dbReference>
<gene>
    <name evidence="3" type="ORF">H9913_01570</name>
</gene>
<feature type="domain" description="Mg chelatase-related protein C-terminal" evidence="2">
    <location>
        <begin position="405"/>
        <end position="500"/>
    </location>
</feature>
<evidence type="ECO:0000259" key="1">
    <source>
        <dbReference type="Pfam" id="PF01078"/>
    </source>
</evidence>
<name>A0A9D2R8X4_9FIRM</name>
<reference evidence="3" key="1">
    <citation type="journal article" date="2021" name="PeerJ">
        <title>Extensive microbial diversity within the chicken gut microbiome revealed by metagenomics and culture.</title>
        <authorList>
            <person name="Gilroy R."/>
            <person name="Ravi A."/>
            <person name="Getino M."/>
            <person name="Pursley I."/>
            <person name="Horton D.L."/>
            <person name="Alikhan N.F."/>
            <person name="Baker D."/>
            <person name="Gharbi K."/>
            <person name="Hall N."/>
            <person name="Watson M."/>
            <person name="Adriaenssens E.M."/>
            <person name="Foster-Nyarko E."/>
            <person name="Jarju S."/>
            <person name="Secka A."/>
            <person name="Antonio M."/>
            <person name="Oren A."/>
            <person name="Chaudhuri R.R."/>
            <person name="La Ragione R."/>
            <person name="Hildebrand F."/>
            <person name="Pallen M.J."/>
        </authorList>
    </citation>
    <scope>NUCLEOTIDE SEQUENCE</scope>
    <source>
        <strain evidence="3">ChiW19-6364</strain>
    </source>
</reference>
<dbReference type="SUPFAM" id="SSF52540">
    <property type="entry name" value="P-loop containing nucleoside triphosphate hydrolases"/>
    <property type="match status" value="1"/>
</dbReference>
<evidence type="ECO:0000313" key="4">
    <source>
        <dbReference type="Proteomes" id="UP000823850"/>
    </source>
</evidence>
<evidence type="ECO:0000259" key="2">
    <source>
        <dbReference type="Pfam" id="PF13335"/>
    </source>
</evidence>
<feature type="domain" description="Magnesium chelatase ChlI-like catalytic" evidence="1">
    <location>
        <begin position="192"/>
        <end position="395"/>
    </location>
</feature>
<protein>
    <submittedName>
        <fullName evidence="3">YifB family Mg chelatase-like AAA ATPase</fullName>
    </submittedName>
</protein>
<dbReference type="InterPro" id="IPR027417">
    <property type="entry name" value="P-loop_NTPase"/>
</dbReference>
<dbReference type="Pfam" id="PF13335">
    <property type="entry name" value="Mg_chelatase_C"/>
    <property type="match status" value="1"/>
</dbReference>
<proteinExistence type="predicted"/>
<dbReference type="GO" id="GO:0005524">
    <property type="term" value="F:ATP binding"/>
    <property type="evidence" value="ECO:0007669"/>
    <property type="project" value="InterPro"/>
</dbReference>
<dbReference type="SUPFAM" id="SSF54211">
    <property type="entry name" value="Ribosomal protein S5 domain 2-like"/>
    <property type="match status" value="1"/>
</dbReference>
<dbReference type="PROSITE" id="PS00676">
    <property type="entry name" value="SIGMA54_INTERACT_2"/>
    <property type="match status" value="1"/>
</dbReference>
<dbReference type="InterPro" id="IPR000523">
    <property type="entry name" value="Mg_chelatse_chII-like_cat_dom"/>
</dbReference>
<dbReference type="Pfam" id="PF13541">
    <property type="entry name" value="ChlI"/>
    <property type="match status" value="1"/>
</dbReference>
<dbReference type="PANTHER" id="PTHR32039:SF7">
    <property type="entry name" value="COMPETENCE PROTEIN COMM"/>
    <property type="match status" value="1"/>
</dbReference>
<dbReference type="Pfam" id="PF01078">
    <property type="entry name" value="Mg_chelatase"/>
    <property type="match status" value="1"/>
</dbReference>
<accession>A0A9D2R8X4</accession>
<dbReference type="Proteomes" id="UP000823850">
    <property type="component" value="Unassembled WGS sequence"/>
</dbReference>
<dbReference type="Gene3D" id="3.40.50.300">
    <property type="entry name" value="P-loop containing nucleotide triphosphate hydrolases"/>
    <property type="match status" value="1"/>
</dbReference>
<dbReference type="InterPro" id="IPR014721">
    <property type="entry name" value="Ribsml_uS5_D2-typ_fold_subgr"/>
</dbReference>
<evidence type="ECO:0000313" key="3">
    <source>
        <dbReference type="EMBL" id="HJD38693.1"/>
    </source>
</evidence>
<sequence>MYSNVLSAAISGVEGVAVLVEADVSNGLPMFSMVGFLSSRVREAQERVWTALRNTGLSFPPKRITVNLSPADIRKEGTRFDLPIAAALLGAFGYLDKEKLQGVCMAGELGLNGEVKGIRGVLSIIDTAEKNGCSLCIIPKKNLPEAVGGGKIKILGIGSLKEFLEHAREDEWGAPEIPDHKWEPDQTEYQEDFSEILGQEAAKKAAVIAAAGFHNILFIGTKGAGKTMIAFRLPTIFPDLDWEDCMKVSRIYSVAGLLDGRGALSRKRPFRCPHHTITPKALAGGGAYPIPGEITLAHKGILFLDELPEFSRSSLEILRQPLEQRKIYISRVHGNYEFPADFLLAAAMNPCPCGYYPDRNRCSCTQHQIAAYLGKISGPLLDRFDICTEMREVPGEMLKRQAKGKNSEEIRREISRVHEIQKERYKGTEIYFNGRLSGKDTEKYCMTEKDAKRLLQKAYEKLGLSVRGYHKVMKTARTIADLENSELIMESHISEAICYRSLDKKYWK</sequence>
<dbReference type="InterPro" id="IPR025158">
    <property type="entry name" value="Mg_chelat-rel_C"/>
</dbReference>
<dbReference type="InterPro" id="IPR020568">
    <property type="entry name" value="Ribosomal_Su5_D2-typ_SF"/>
</dbReference>
<dbReference type="InterPro" id="IPR025943">
    <property type="entry name" value="Sigma_54_int_dom_ATP-bd_2"/>
</dbReference>
<dbReference type="AlphaFoldDB" id="A0A9D2R8X4"/>
<reference evidence="3" key="2">
    <citation type="submission" date="2021-04" db="EMBL/GenBank/DDBJ databases">
        <authorList>
            <person name="Gilroy R."/>
        </authorList>
    </citation>
    <scope>NUCLEOTIDE SEQUENCE</scope>
    <source>
        <strain evidence="3">ChiW19-6364</strain>
    </source>
</reference>
<dbReference type="Gene3D" id="3.30.230.10">
    <property type="match status" value="1"/>
</dbReference>
<dbReference type="InterPro" id="IPR004482">
    <property type="entry name" value="Mg_chelat-rel"/>
</dbReference>
<dbReference type="PANTHER" id="PTHR32039">
    <property type="entry name" value="MAGNESIUM-CHELATASE SUBUNIT CHLI"/>
    <property type="match status" value="1"/>
</dbReference>
<organism evidence="3 4">
    <name type="scientific">Candidatus Blautia stercoripullorum</name>
    <dbReference type="NCBI Taxonomy" id="2838502"/>
    <lineage>
        <taxon>Bacteria</taxon>
        <taxon>Bacillati</taxon>
        <taxon>Bacillota</taxon>
        <taxon>Clostridia</taxon>
        <taxon>Lachnospirales</taxon>
        <taxon>Lachnospiraceae</taxon>
        <taxon>Blautia</taxon>
    </lineage>
</organism>
<comment type="caution">
    <text evidence="3">The sequence shown here is derived from an EMBL/GenBank/DDBJ whole genome shotgun (WGS) entry which is preliminary data.</text>
</comment>